<evidence type="ECO:0000256" key="7">
    <source>
        <dbReference type="ARBA" id="ARBA00069718"/>
    </source>
</evidence>
<keyword evidence="12" id="KW-1185">Reference proteome</keyword>
<proteinExistence type="inferred from homology"/>
<dbReference type="NCBIfam" id="TIGR01178">
    <property type="entry name" value="ade"/>
    <property type="match status" value="1"/>
</dbReference>
<dbReference type="SUPFAM" id="SSF51556">
    <property type="entry name" value="Metallo-dependent hydrolases"/>
    <property type="match status" value="1"/>
</dbReference>
<dbReference type="PANTHER" id="PTHR11113:SF2">
    <property type="entry name" value="ADENINE DEAMINASE"/>
    <property type="match status" value="1"/>
</dbReference>
<evidence type="ECO:0000256" key="2">
    <source>
        <dbReference type="ARBA" id="ARBA00006773"/>
    </source>
</evidence>
<evidence type="ECO:0000256" key="5">
    <source>
        <dbReference type="ARBA" id="ARBA00023211"/>
    </source>
</evidence>
<dbReference type="Gene3D" id="2.30.40.10">
    <property type="entry name" value="Urease, subunit C, domain 1"/>
    <property type="match status" value="1"/>
</dbReference>
<keyword evidence="4 8" id="KW-0378">Hydrolase</keyword>
<dbReference type="PANTHER" id="PTHR11113">
    <property type="entry name" value="N-ACETYLGLUCOSAMINE-6-PHOSPHATE DEACETYLASE"/>
    <property type="match status" value="1"/>
</dbReference>
<comment type="similarity">
    <text evidence="2 8">Belongs to the metallo-dependent hydrolases superfamily. Adenine deaminase family.</text>
</comment>
<dbReference type="CDD" id="cd01295">
    <property type="entry name" value="AdeC"/>
    <property type="match status" value="1"/>
</dbReference>
<dbReference type="InterPro" id="IPR006679">
    <property type="entry name" value="Adenine_deam"/>
</dbReference>
<comment type="catalytic activity">
    <reaction evidence="6 8">
        <text>adenine + H2O + H(+) = hypoxanthine + NH4(+)</text>
        <dbReference type="Rhea" id="RHEA:23688"/>
        <dbReference type="ChEBI" id="CHEBI:15377"/>
        <dbReference type="ChEBI" id="CHEBI:15378"/>
        <dbReference type="ChEBI" id="CHEBI:16708"/>
        <dbReference type="ChEBI" id="CHEBI:17368"/>
        <dbReference type="ChEBI" id="CHEBI:28938"/>
        <dbReference type="EC" id="3.5.4.2"/>
    </reaction>
</comment>
<sequence length="605" mass="65559">MRGEKMFYQPNRRPLWEITAELSLAALGKIPADVVIKNGRVVNVHTAEIQEGLDVAIKHGRVVLVGRADHTIGKDTRVIDAGGRYLVPGFLDGHIHVESSMVTVTQFARAAVPCGTTAIFMDPHEIANVLGMEGIRQMMEEGEGLPLKVFTTMPSCVPAAPGFEDAGASIGPEEVREAMTWPGIIGLGEMMNFPGVLAGDPLVHGEIQATLKASKVVTGHYSLPETETGLQAYIAAGISSCHESTRKEDALARMRLGMYAKMREGSAWHDVRATIKSITENRLDSRYAILVSDDTHPETLLTLGHLNHVVRRAIQEGVDPVRAIQMVTINTAQCFGVSRDLGSIAPGRCADILFIPDLAEMKVERVMVDGVIVAEKGRMLFELKPYAYTEKTRHSVHLRRRLTAGDFTIAARGNRVLARVMEVIEAKVGTLHRQVEIPVENGEIRPSVELDVAKVACIERHGGPGNMGLGLVRGFHLKGGAVASTVAHDSHNLLVVGMDESDMALAANTLAECGGGMVAVLNGQVLALLPLPIAGLMSERPVEEVREMVAALERAWKELGCPLVSPFMTMALLSLPVLPELRVTNRGLVDTVNFRFVDLVIEELV</sequence>
<gene>
    <name evidence="8" type="primary">ade</name>
    <name evidence="11" type="ORF">SAMN02745218_02100</name>
</gene>
<evidence type="ECO:0000256" key="4">
    <source>
        <dbReference type="ARBA" id="ARBA00022801"/>
    </source>
</evidence>
<dbReference type="AlphaFoldDB" id="A0A1M5B6L0"/>
<dbReference type="EC" id="3.5.4.2" evidence="3 8"/>
<comment type="cofactor">
    <cofactor evidence="1 8">
        <name>Mn(2+)</name>
        <dbReference type="ChEBI" id="CHEBI:29035"/>
    </cofactor>
</comment>
<dbReference type="EMBL" id="FQUW01000026">
    <property type="protein sequence ID" value="SHF38143.1"/>
    <property type="molecule type" value="Genomic_DNA"/>
</dbReference>
<evidence type="ECO:0000256" key="6">
    <source>
        <dbReference type="ARBA" id="ARBA00047720"/>
    </source>
</evidence>
<evidence type="ECO:0000256" key="1">
    <source>
        <dbReference type="ARBA" id="ARBA00001936"/>
    </source>
</evidence>
<dbReference type="Gene3D" id="3.20.20.140">
    <property type="entry name" value="Metal-dependent hydrolases"/>
    <property type="match status" value="1"/>
</dbReference>
<dbReference type="HAMAP" id="MF_01518">
    <property type="entry name" value="Adenine_deamin"/>
    <property type="match status" value="1"/>
</dbReference>
<dbReference type="InterPro" id="IPR011059">
    <property type="entry name" value="Metal-dep_hydrolase_composite"/>
</dbReference>
<reference evidence="12" key="1">
    <citation type="submission" date="2016-11" db="EMBL/GenBank/DDBJ databases">
        <authorList>
            <person name="Varghese N."/>
            <person name="Submissions S."/>
        </authorList>
    </citation>
    <scope>NUCLEOTIDE SEQUENCE [LARGE SCALE GENOMIC DNA]</scope>
    <source>
        <strain evidence="12">DSM 11792</strain>
    </source>
</reference>
<organism evidence="11 12">
    <name type="scientific">Desulfofundulus australicus DSM 11792</name>
    <dbReference type="NCBI Taxonomy" id="1121425"/>
    <lineage>
        <taxon>Bacteria</taxon>
        <taxon>Bacillati</taxon>
        <taxon>Bacillota</taxon>
        <taxon>Clostridia</taxon>
        <taxon>Eubacteriales</taxon>
        <taxon>Peptococcaceae</taxon>
        <taxon>Desulfofundulus</taxon>
    </lineage>
</organism>
<dbReference type="InterPro" id="IPR006680">
    <property type="entry name" value="Amidohydro-rel"/>
</dbReference>
<accession>A0A1M5B6L0</accession>
<dbReference type="Pfam" id="PF13382">
    <property type="entry name" value="Adenine_deam_C"/>
    <property type="match status" value="1"/>
</dbReference>
<dbReference type="InterPro" id="IPR032466">
    <property type="entry name" value="Metal_Hydrolase"/>
</dbReference>
<evidence type="ECO:0000256" key="8">
    <source>
        <dbReference type="HAMAP-Rule" id="MF_01518"/>
    </source>
</evidence>
<name>A0A1M5B6L0_9FIRM</name>
<evidence type="ECO:0000259" key="9">
    <source>
        <dbReference type="Pfam" id="PF01979"/>
    </source>
</evidence>
<evidence type="ECO:0000259" key="10">
    <source>
        <dbReference type="Pfam" id="PF13382"/>
    </source>
</evidence>
<protein>
    <recommendedName>
        <fullName evidence="7 8">Adenine deaminase</fullName>
        <shortName evidence="8">Adenase</shortName>
        <shortName evidence="8">Adenine aminase</shortName>
        <ecNumber evidence="3 8">3.5.4.2</ecNumber>
    </recommendedName>
</protein>
<feature type="domain" description="Amidohydrolase-related" evidence="9">
    <location>
        <begin position="85"/>
        <end position="373"/>
    </location>
</feature>
<dbReference type="InterPro" id="IPR026912">
    <property type="entry name" value="Adenine_deam_C"/>
</dbReference>
<evidence type="ECO:0000313" key="12">
    <source>
        <dbReference type="Proteomes" id="UP000184196"/>
    </source>
</evidence>
<feature type="domain" description="Adenine deaminase C-terminal" evidence="10">
    <location>
        <begin position="430"/>
        <end position="594"/>
    </location>
</feature>
<dbReference type="Proteomes" id="UP000184196">
    <property type="component" value="Unassembled WGS sequence"/>
</dbReference>
<keyword evidence="5 8" id="KW-0464">Manganese</keyword>
<evidence type="ECO:0000313" key="11">
    <source>
        <dbReference type="EMBL" id="SHF38143.1"/>
    </source>
</evidence>
<dbReference type="GO" id="GO:0000034">
    <property type="term" value="F:adenine deaminase activity"/>
    <property type="evidence" value="ECO:0007669"/>
    <property type="project" value="UniProtKB-UniRule"/>
</dbReference>
<evidence type="ECO:0000256" key="3">
    <source>
        <dbReference type="ARBA" id="ARBA00012782"/>
    </source>
</evidence>
<dbReference type="GO" id="GO:0006146">
    <property type="term" value="P:adenine catabolic process"/>
    <property type="evidence" value="ECO:0007669"/>
    <property type="project" value="InterPro"/>
</dbReference>
<dbReference type="FunFam" id="3.20.20.140:FF:000016">
    <property type="entry name" value="Adenine deaminase"/>
    <property type="match status" value="1"/>
</dbReference>
<dbReference type="SUPFAM" id="SSF51338">
    <property type="entry name" value="Composite domain of metallo-dependent hydrolases"/>
    <property type="match status" value="1"/>
</dbReference>
<dbReference type="Pfam" id="PF01979">
    <property type="entry name" value="Amidohydro_1"/>
    <property type="match status" value="1"/>
</dbReference>